<keyword evidence="2" id="KW-1185">Reference proteome</keyword>
<protein>
    <submittedName>
        <fullName evidence="1">Uncharacterized protein</fullName>
    </submittedName>
</protein>
<comment type="caution">
    <text evidence="1">The sequence shown here is derived from an EMBL/GenBank/DDBJ whole genome shotgun (WGS) entry which is preliminary data.</text>
</comment>
<evidence type="ECO:0000313" key="2">
    <source>
        <dbReference type="Proteomes" id="UP000821865"/>
    </source>
</evidence>
<reference evidence="1" key="1">
    <citation type="submission" date="2020-05" db="EMBL/GenBank/DDBJ databases">
        <title>Large-scale comparative analyses of tick genomes elucidate their genetic diversity and vector capacities.</title>
        <authorList>
            <person name="Jia N."/>
            <person name="Wang J."/>
            <person name="Shi W."/>
            <person name="Du L."/>
            <person name="Sun Y."/>
            <person name="Zhan W."/>
            <person name="Jiang J."/>
            <person name="Wang Q."/>
            <person name="Zhang B."/>
            <person name="Ji P."/>
            <person name="Sakyi L.B."/>
            <person name="Cui X."/>
            <person name="Yuan T."/>
            <person name="Jiang B."/>
            <person name="Yang W."/>
            <person name="Lam T.T.-Y."/>
            <person name="Chang Q."/>
            <person name="Ding S."/>
            <person name="Wang X."/>
            <person name="Zhu J."/>
            <person name="Ruan X."/>
            <person name="Zhao L."/>
            <person name="Wei J."/>
            <person name="Que T."/>
            <person name="Du C."/>
            <person name="Cheng J."/>
            <person name="Dai P."/>
            <person name="Han X."/>
            <person name="Huang E."/>
            <person name="Gao Y."/>
            <person name="Liu J."/>
            <person name="Shao H."/>
            <person name="Ye R."/>
            <person name="Li L."/>
            <person name="Wei W."/>
            <person name="Wang X."/>
            <person name="Wang C."/>
            <person name="Yang T."/>
            <person name="Huo Q."/>
            <person name="Li W."/>
            <person name="Guo W."/>
            <person name="Chen H."/>
            <person name="Zhou L."/>
            <person name="Ni X."/>
            <person name="Tian J."/>
            <person name="Zhou Y."/>
            <person name="Sheng Y."/>
            <person name="Liu T."/>
            <person name="Pan Y."/>
            <person name="Xia L."/>
            <person name="Li J."/>
            <person name="Zhao F."/>
            <person name="Cao W."/>
        </authorList>
    </citation>
    <scope>NUCLEOTIDE SEQUENCE</scope>
    <source>
        <strain evidence="1">Dsil-2018</strain>
    </source>
</reference>
<evidence type="ECO:0000313" key="1">
    <source>
        <dbReference type="EMBL" id="KAH7937180.1"/>
    </source>
</evidence>
<gene>
    <name evidence="1" type="ORF">HPB49_008581</name>
</gene>
<dbReference type="Proteomes" id="UP000821865">
    <property type="component" value="Chromosome 8"/>
</dbReference>
<accession>A0ACB8C8H8</accession>
<sequence length="141" mass="15856">MTTYSLVVPREYGYVVLVGVGSTLVNAWLSFRVGRARRKYDVKYPAMYSDTNIVFNCIQRSHQNFLEGYPQFLMTLFLAGFEFPKLAAGAGLVYLAGRIVYAIGYSTGIPSKRMRGGFQYFGVLTLHGLTLRLGLRMLGYI</sequence>
<dbReference type="EMBL" id="CM023477">
    <property type="protein sequence ID" value="KAH7937180.1"/>
    <property type="molecule type" value="Genomic_DNA"/>
</dbReference>
<proteinExistence type="predicted"/>
<organism evidence="1 2">
    <name type="scientific">Dermacentor silvarum</name>
    <name type="common">Tick</name>
    <dbReference type="NCBI Taxonomy" id="543639"/>
    <lineage>
        <taxon>Eukaryota</taxon>
        <taxon>Metazoa</taxon>
        <taxon>Ecdysozoa</taxon>
        <taxon>Arthropoda</taxon>
        <taxon>Chelicerata</taxon>
        <taxon>Arachnida</taxon>
        <taxon>Acari</taxon>
        <taxon>Parasitiformes</taxon>
        <taxon>Ixodida</taxon>
        <taxon>Ixodoidea</taxon>
        <taxon>Ixodidae</taxon>
        <taxon>Rhipicephalinae</taxon>
        <taxon>Dermacentor</taxon>
    </lineage>
</organism>
<name>A0ACB8C8H8_DERSI</name>